<name>A0A177G9Z6_9PROT</name>
<dbReference type="PATRIC" id="fig|178901.16.peg.2091"/>
<evidence type="ECO:0000313" key="1">
    <source>
        <dbReference type="EMBL" id="OAG76195.1"/>
    </source>
</evidence>
<sequence length="163" mass="18289">MRSIITATVLVLCTAFQFRTSRADDVHVALPQIEGNWACEGYFIQNKRPISADISITPDVRSGALVLHHDDRAPGSYHSLEVWSASKDGSLKSSVSDAYGMRWFTSQGWDGRGLKLNRIEDGTVVEQFSYEFQDTNTLRIDWAVSRNGNRLTTGDTILCHRHT</sequence>
<comment type="caution">
    <text evidence="1">The sequence shown here is derived from an EMBL/GenBank/DDBJ whole genome shotgun (WGS) entry which is preliminary data.</text>
</comment>
<dbReference type="EMBL" id="LVHD01000018">
    <property type="protein sequence ID" value="OAG76195.1"/>
    <property type="molecule type" value="Genomic_DNA"/>
</dbReference>
<evidence type="ECO:0000313" key="2">
    <source>
        <dbReference type="Proteomes" id="UP000077349"/>
    </source>
</evidence>
<protein>
    <submittedName>
        <fullName evidence="1">Uncharacterized protein</fullName>
    </submittedName>
</protein>
<dbReference type="Proteomes" id="UP000077349">
    <property type="component" value="Unassembled WGS sequence"/>
</dbReference>
<dbReference type="AlphaFoldDB" id="A0A177G9Z6"/>
<proteinExistence type="predicted"/>
<gene>
    <name evidence="1" type="ORF">Amal_01966</name>
</gene>
<organism evidence="1 2">
    <name type="scientific">Acetobacter malorum</name>
    <dbReference type="NCBI Taxonomy" id="178901"/>
    <lineage>
        <taxon>Bacteria</taxon>
        <taxon>Pseudomonadati</taxon>
        <taxon>Pseudomonadota</taxon>
        <taxon>Alphaproteobacteria</taxon>
        <taxon>Acetobacterales</taxon>
        <taxon>Acetobacteraceae</taxon>
        <taxon>Acetobacter</taxon>
    </lineage>
</organism>
<reference evidence="1 2" key="1">
    <citation type="submission" date="2016-03" db="EMBL/GenBank/DDBJ databases">
        <title>Draft genome sequence of Acetobacter malorum CECT 7742, a strain isolated from strawberry vinegar.</title>
        <authorList>
            <person name="Sainz F."/>
            <person name="Mas A."/>
            <person name="Torija M.J."/>
        </authorList>
    </citation>
    <scope>NUCLEOTIDE SEQUENCE [LARGE SCALE GENOMIC DNA]</scope>
    <source>
        <strain evidence="1 2">CECT 7742</strain>
    </source>
</reference>
<accession>A0A177G9Z6</accession>